<evidence type="ECO:0000256" key="1">
    <source>
        <dbReference type="SAM" id="Coils"/>
    </source>
</evidence>
<proteinExistence type="predicted"/>
<keyword evidence="3" id="KW-1185">Reference proteome</keyword>
<organism evidence="2 3">
    <name type="scientific">Limimaricola variabilis</name>
    <dbReference type="NCBI Taxonomy" id="1492771"/>
    <lineage>
        <taxon>Bacteria</taxon>
        <taxon>Pseudomonadati</taxon>
        <taxon>Pseudomonadota</taxon>
        <taxon>Alphaproteobacteria</taxon>
        <taxon>Rhodobacterales</taxon>
        <taxon>Paracoccaceae</taxon>
        <taxon>Limimaricola</taxon>
    </lineage>
</organism>
<evidence type="ECO:0000313" key="2">
    <source>
        <dbReference type="EMBL" id="MBB3710451.1"/>
    </source>
</evidence>
<dbReference type="Proteomes" id="UP000576152">
    <property type="component" value="Unassembled WGS sequence"/>
</dbReference>
<comment type="caution">
    <text evidence="2">The sequence shown here is derived from an EMBL/GenBank/DDBJ whole genome shotgun (WGS) entry which is preliminary data.</text>
</comment>
<feature type="coiled-coil region" evidence="1">
    <location>
        <begin position="38"/>
        <end position="79"/>
    </location>
</feature>
<evidence type="ECO:0000313" key="3">
    <source>
        <dbReference type="Proteomes" id="UP000576152"/>
    </source>
</evidence>
<dbReference type="EMBL" id="JACIBX010000001">
    <property type="protein sequence ID" value="MBB3710451.1"/>
    <property type="molecule type" value="Genomic_DNA"/>
</dbReference>
<name>A0ABR6HIS3_9RHOB</name>
<sequence length="88" mass="9521">MLGLLNTAVLLSQATTPRSRVELDPEGYRVANVTGDYLSRWKERALTAEAERDALEEAHADLLTEIADLESIVAHLTAERDATGSGAI</sequence>
<protein>
    <submittedName>
        <fullName evidence="2">Uncharacterized protein</fullName>
    </submittedName>
</protein>
<accession>A0ABR6HIS3</accession>
<keyword evidence="1" id="KW-0175">Coiled coil</keyword>
<reference evidence="2 3" key="1">
    <citation type="submission" date="2020-08" db="EMBL/GenBank/DDBJ databases">
        <title>Genomic Encyclopedia of Type Strains, Phase III (KMG-III): the genomes of soil and plant-associated and newly described type strains.</title>
        <authorList>
            <person name="Whitman W."/>
        </authorList>
    </citation>
    <scope>NUCLEOTIDE SEQUENCE [LARGE SCALE GENOMIC DNA]</scope>
    <source>
        <strain evidence="2 3">CECT 8572</strain>
    </source>
</reference>
<gene>
    <name evidence="2" type="ORF">FHS00_000004</name>
</gene>
<dbReference type="RefSeq" id="WP_183468641.1">
    <property type="nucleotide sequence ID" value="NZ_JACIBX010000001.1"/>
</dbReference>